<dbReference type="PANTHER" id="PTHR22991:SF40">
    <property type="entry name" value="PROTEIN CBG13490"/>
    <property type="match status" value="1"/>
</dbReference>
<protein>
    <submittedName>
        <fullName evidence="4">C-type lectin domain-containing protein</fullName>
    </submittedName>
</protein>
<evidence type="ECO:0000313" key="3">
    <source>
        <dbReference type="Proteomes" id="UP000035680"/>
    </source>
</evidence>
<dbReference type="SUPFAM" id="SSF56436">
    <property type="entry name" value="C-type lectin-like"/>
    <property type="match status" value="2"/>
</dbReference>
<reference evidence="4" key="2">
    <citation type="submission" date="2015-08" db="UniProtKB">
        <authorList>
            <consortium name="WormBaseParasite"/>
        </authorList>
    </citation>
    <scope>IDENTIFICATION</scope>
</reference>
<dbReference type="InterPro" id="IPR016187">
    <property type="entry name" value="CTDL_fold"/>
</dbReference>
<evidence type="ECO:0000313" key="4">
    <source>
        <dbReference type="WBParaSite" id="SVE_0964500.1"/>
    </source>
</evidence>
<keyword evidence="1" id="KW-1015">Disulfide bond</keyword>
<dbReference type="PANTHER" id="PTHR22991">
    <property type="entry name" value="PROTEIN CBG13490"/>
    <property type="match status" value="1"/>
</dbReference>
<dbReference type="SMART" id="SM00034">
    <property type="entry name" value="CLECT"/>
    <property type="match status" value="2"/>
</dbReference>
<feature type="domain" description="C-type lectin" evidence="2">
    <location>
        <begin position="185"/>
        <end position="303"/>
    </location>
</feature>
<name>A0A0K0FKT1_STRVS</name>
<dbReference type="PROSITE" id="PS50041">
    <property type="entry name" value="C_TYPE_LECTIN_2"/>
    <property type="match status" value="2"/>
</dbReference>
<dbReference type="CDD" id="cd00037">
    <property type="entry name" value="CLECT"/>
    <property type="match status" value="2"/>
</dbReference>
<dbReference type="InterPro" id="IPR001304">
    <property type="entry name" value="C-type_lectin-like"/>
</dbReference>
<evidence type="ECO:0000256" key="1">
    <source>
        <dbReference type="ARBA" id="ARBA00023157"/>
    </source>
</evidence>
<dbReference type="Pfam" id="PF00059">
    <property type="entry name" value="Lectin_C"/>
    <property type="match status" value="2"/>
</dbReference>
<dbReference type="Proteomes" id="UP000035680">
    <property type="component" value="Unassembled WGS sequence"/>
</dbReference>
<dbReference type="AlphaFoldDB" id="A0A0K0FKT1"/>
<organism evidence="3 4">
    <name type="scientific">Strongyloides venezuelensis</name>
    <name type="common">Threadworm</name>
    <dbReference type="NCBI Taxonomy" id="75913"/>
    <lineage>
        <taxon>Eukaryota</taxon>
        <taxon>Metazoa</taxon>
        <taxon>Ecdysozoa</taxon>
        <taxon>Nematoda</taxon>
        <taxon>Chromadorea</taxon>
        <taxon>Rhabditida</taxon>
        <taxon>Tylenchina</taxon>
        <taxon>Panagrolaimomorpha</taxon>
        <taxon>Strongyloidoidea</taxon>
        <taxon>Strongyloididae</taxon>
        <taxon>Strongyloides</taxon>
    </lineage>
</organism>
<dbReference type="InterPro" id="IPR050976">
    <property type="entry name" value="Snaclec"/>
</dbReference>
<reference evidence="3" key="1">
    <citation type="submission" date="2014-07" db="EMBL/GenBank/DDBJ databases">
        <authorList>
            <person name="Martin A.A"/>
            <person name="De Silva N."/>
        </authorList>
    </citation>
    <scope>NUCLEOTIDE SEQUENCE</scope>
</reference>
<dbReference type="Gene3D" id="3.10.100.10">
    <property type="entry name" value="Mannose-Binding Protein A, subunit A"/>
    <property type="match status" value="2"/>
</dbReference>
<sequence>MKSLQLLLLKTFLYSFFIWITLIQGYALKNLEDTGCPNENYTLKEDQQCYKLYNETSSREDAAKLCGNDNAYLPSIDNEGAEQVIINLLNNTKDNFWLGLKCINDSYCLWDDGHNLGEYKNFLDDTVNADVGGCYYVKADSSSTKNGEWIPISCENQLKNFVICQQASTTDEICRCPQNYLRNAANNDCYRYVPTLMTFDGANQNCKNDGSTLVTINSNEENTYLLNLVLNKEENNNIWIGLTYVNDTLQWVDGSPVNGWTNFKEGYPINDSGNSTVMLVEESDDKSKWINVNSSDEYASICRFKKK</sequence>
<accession>A0A0K0FKT1</accession>
<dbReference type="STRING" id="75913.A0A0K0FKT1"/>
<dbReference type="InterPro" id="IPR016186">
    <property type="entry name" value="C-type_lectin-like/link_sf"/>
</dbReference>
<evidence type="ECO:0000259" key="2">
    <source>
        <dbReference type="PROSITE" id="PS50041"/>
    </source>
</evidence>
<proteinExistence type="predicted"/>
<feature type="domain" description="C-type lectin" evidence="2">
    <location>
        <begin position="45"/>
        <end position="158"/>
    </location>
</feature>
<dbReference type="WBParaSite" id="SVE_0964500.1">
    <property type="protein sequence ID" value="SVE_0964500.1"/>
    <property type="gene ID" value="SVE_0964500"/>
</dbReference>
<keyword evidence="3" id="KW-1185">Reference proteome</keyword>